<sequence>MPAQRKPPAAPAADAGRGRRPTVQDQLIDLIVELDLDPGEVLPPEPELMRTLGVSRNSVREALKGLQALGIVDIRHGYGTYVGTPQLRSMAPGLLFHTRLAVRRDNPRGLLDIVEVRALLESGLIRRSALELTDGDIGRLRGELDALAADGDAGRAGHDRRFHELLYEPLGNALVLQLIALFWDVYRQVEAEVGKPHTDHGQVVRQHRQVLEAVAARDPDAAAARIAEHFADITARFDRWTGSPAPAAEPAAGPA</sequence>
<keyword evidence="2" id="KW-0238">DNA-binding</keyword>
<dbReference type="SMART" id="SM00895">
    <property type="entry name" value="FCD"/>
    <property type="match status" value="1"/>
</dbReference>
<evidence type="ECO:0000256" key="3">
    <source>
        <dbReference type="ARBA" id="ARBA00023163"/>
    </source>
</evidence>
<dbReference type="Pfam" id="PF00392">
    <property type="entry name" value="GntR"/>
    <property type="match status" value="1"/>
</dbReference>
<dbReference type="EMBL" id="CAJVAX010000006">
    <property type="protein sequence ID" value="CAG7620586.1"/>
    <property type="molecule type" value="Genomic_DNA"/>
</dbReference>
<dbReference type="InterPro" id="IPR036390">
    <property type="entry name" value="WH_DNA-bd_sf"/>
</dbReference>
<evidence type="ECO:0000256" key="1">
    <source>
        <dbReference type="ARBA" id="ARBA00023015"/>
    </source>
</evidence>
<dbReference type="SUPFAM" id="SSF48008">
    <property type="entry name" value="GntR ligand-binding domain-like"/>
    <property type="match status" value="1"/>
</dbReference>
<feature type="domain" description="HTH gntR-type" evidence="5">
    <location>
        <begin position="17"/>
        <end position="85"/>
    </location>
</feature>
<dbReference type="InterPro" id="IPR000524">
    <property type="entry name" value="Tscrpt_reg_HTH_GntR"/>
</dbReference>
<dbReference type="RefSeq" id="WP_205047140.1">
    <property type="nucleotide sequence ID" value="NZ_CAJVAX010000006.1"/>
</dbReference>
<feature type="compositionally biased region" description="Low complexity" evidence="4">
    <location>
        <begin position="1"/>
        <end position="15"/>
    </location>
</feature>
<name>A0A9W4E6A0_9ACTN</name>
<evidence type="ECO:0000256" key="2">
    <source>
        <dbReference type="ARBA" id="ARBA00023125"/>
    </source>
</evidence>
<evidence type="ECO:0000256" key="4">
    <source>
        <dbReference type="SAM" id="MobiDB-lite"/>
    </source>
</evidence>
<dbReference type="PANTHER" id="PTHR43537">
    <property type="entry name" value="TRANSCRIPTIONAL REGULATOR, GNTR FAMILY"/>
    <property type="match status" value="1"/>
</dbReference>
<evidence type="ECO:0000259" key="5">
    <source>
        <dbReference type="PROSITE" id="PS50949"/>
    </source>
</evidence>
<dbReference type="Gene3D" id="1.20.120.530">
    <property type="entry name" value="GntR ligand-binding domain-like"/>
    <property type="match status" value="1"/>
</dbReference>
<keyword evidence="3" id="KW-0804">Transcription</keyword>
<reference evidence="6" key="1">
    <citation type="submission" date="2021-06" db="EMBL/GenBank/DDBJ databases">
        <authorList>
            <person name="Arsene-Ploetze F."/>
        </authorList>
    </citation>
    <scope>NUCLEOTIDE SEQUENCE</scope>
    <source>
        <strain evidence="6">SBRY1</strain>
    </source>
</reference>
<gene>
    <name evidence="6" type="ORF">SBRY_140011</name>
</gene>
<keyword evidence="1" id="KW-0805">Transcription regulation</keyword>
<accession>A0A9W4E6A0</accession>
<dbReference type="InterPro" id="IPR008920">
    <property type="entry name" value="TF_FadR/GntR_C"/>
</dbReference>
<dbReference type="PANTHER" id="PTHR43537:SF5">
    <property type="entry name" value="UXU OPERON TRANSCRIPTIONAL REGULATOR"/>
    <property type="match status" value="1"/>
</dbReference>
<proteinExistence type="predicted"/>
<dbReference type="AlphaFoldDB" id="A0A9W4E6A0"/>
<dbReference type="PROSITE" id="PS50949">
    <property type="entry name" value="HTH_GNTR"/>
    <property type="match status" value="1"/>
</dbReference>
<dbReference type="PRINTS" id="PR00035">
    <property type="entry name" value="HTHGNTR"/>
</dbReference>
<dbReference type="GO" id="GO:0003700">
    <property type="term" value="F:DNA-binding transcription factor activity"/>
    <property type="evidence" value="ECO:0007669"/>
    <property type="project" value="InterPro"/>
</dbReference>
<evidence type="ECO:0000313" key="7">
    <source>
        <dbReference type="Proteomes" id="UP001153328"/>
    </source>
</evidence>
<organism evidence="6 7">
    <name type="scientific">Actinacidiphila bryophytorum</name>
    <dbReference type="NCBI Taxonomy" id="1436133"/>
    <lineage>
        <taxon>Bacteria</taxon>
        <taxon>Bacillati</taxon>
        <taxon>Actinomycetota</taxon>
        <taxon>Actinomycetes</taxon>
        <taxon>Kitasatosporales</taxon>
        <taxon>Streptomycetaceae</taxon>
        <taxon>Actinacidiphila</taxon>
    </lineage>
</organism>
<protein>
    <submittedName>
        <fullName evidence="6">Transcriptional regulator, GntR family</fullName>
    </submittedName>
</protein>
<dbReference type="CDD" id="cd07377">
    <property type="entry name" value="WHTH_GntR"/>
    <property type="match status" value="1"/>
</dbReference>
<dbReference type="GO" id="GO:0003677">
    <property type="term" value="F:DNA binding"/>
    <property type="evidence" value="ECO:0007669"/>
    <property type="project" value="UniProtKB-KW"/>
</dbReference>
<dbReference type="InterPro" id="IPR036388">
    <property type="entry name" value="WH-like_DNA-bd_sf"/>
</dbReference>
<feature type="region of interest" description="Disordered" evidence="4">
    <location>
        <begin position="1"/>
        <end position="20"/>
    </location>
</feature>
<dbReference type="Gene3D" id="1.10.10.10">
    <property type="entry name" value="Winged helix-like DNA-binding domain superfamily/Winged helix DNA-binding domain"/>
    <property type="match status" value="1"/>
</dbReference>
<dbReference type="SUPFAM" id="SSF46785">
    <property type="entry name" value="Winged helix' DNA-binding domain"/>
    <property type="match status" value="1"/>
</dbReference>
<evidence type="ECO:0000313" key="6">
    <source>
        <dbReference type="EMBL" id="CAG7620586.1"/>
    </source>
</evidence>
<keyword evidence="7" id="KW-1185">Reference proteome</keyword>
<dbReference type="SMART" id="SM00345">
    <property type="entry name" value="HTH_GNTR"/>
    <property type="match status" value="1"/>
</dbReference>
<comment type="caution">
    <text evidence="6">The sequence shown here is derived from an EMBL/GenBank/DDBJ whole genome shotgun (WGS) entry which is preliminary data.</text>
</comment>
<dbReference type="InterPro" id="IPR011711">
    <property type="entry name" value="GntR_C"/>
</dbReference>
<dbReference type="Pfam" id="PF07729">
    <property type="entry name" value="FCD"/>
    <property type="match status" value="1"/>
</dbReference>
<dbReference type="Proteomes" id="UP001153328">
    <property type="component" value="Unassembled WGS sequence"/>
</dbReference>